<dbReference type="InterPro" id="IPR013766">
    <property type="entry name" value="Thioredoxin_domain"/>
</dbReference>
<evidence type="ECO:0000256" key="1">
    <source>
        <dbReference type="ARBA" id="ARBA00004196"/>
    </source>
</evidence>
<accession>A0ABX5YLD9</accession>
<dbReference type="InterPro" id="IPR000866">
    <property type="entry name" value="AhpC/TSA"/>
</dbReference>
<feature type="region of interest" description="Disordered" evidence="5">
    <location>
        <begin position="13"/>
        <end position="41"/>
    </location>
</feature>
<keyword evidence="3" id="KW-1015">Disulfide bond</keyword>
<gene>
    <name evidence="7" type="primary">resA_2</name>
    <name evidence="7" type="ORF">GmarT_24040</name>
</gene>
<evidence type="ECO:0000256" key="4">
    <source>
        <dbReference type="ARBA" id="ARBA00023284"/>
    </source>
</evidence>
<keyword evidence="2" id="KW-0201">Cytochrome c-type biogenesis</keyword>
<dbReference type="PANTHER" id="PTHR42852:SF6">
    <property type="entry name" value="THIOL:DISULFIDE INTERCHANGE PROTEIN DSBE"/>
    <property type="match status" value="1"/>
</dbReference>
<feature type="domain" description="Thioredoxin" evidence="6">
    <location>
        <begin position="491"/>
        <end position="638"/>
    </location>
</feature>
<dbReference type="InterPro" id="IPR008969">
    <property type="entry name" value="CarboxyPept-like_regulatory"/>
</dbReference>
<dbReference type="InterPro" id="IPR036249">
    <property type="entry name" value="Thioredoxin-like_sf"/>
</dbReference>
<protein>
    <submittedName>
        <fullName evidence="7">Thiol-disulfide oxidoreductase ResA</fullName>
    </submittedName>
</protein>
<dbReference type="PANTHER" id="PTHR42852">
    <property type="entry name" value="THIOL:DISULFIDE INTERCHANGE PROTEIN DSBE"/>
    <property type="match status" value="1"/>
</dbReference>
<evidence type="ECO:0000256" key="2">
    <source>
        <dbReference type="ARBA" id="ARBA00022748"/>
    </source>
</evidence>
<dbReference type="InterPro" id="IPR050553">
    <property type="entry name" value="Thioredoxin_ResA/DsbE_sf"/>
</dbReference>
<evidence type="ECO:0000256" key="3">
    <source>
        <dbReference type="ARBA" id="ARBA00023157"/>
    </source>
</evidence>
<evidence type="ECO:0000313" key="8">
    <source>
        <dbReference type="Proteomes" id="UP000322887"/>
    </source>
</evidence>
<reference evidence="7 8" key="1">
    <citation type="submission" date="2019-08" db="EMBL/GenBank/DDBJ databases">
        <title>Deep-cultivation of Planctomycetes and their phenomic and genomic characterization uncovers novel biology.</title>
        <authorList>
            <person name="Wiegand S."/>
            <person name="Jogler M."/>
            <person name="Boedeker C."/>
            <person name="Pinto D."/>
            <person name="Vollmers J."/>
            <person name="Rivas-Marin E."/>
            <person name="Kohn T."/>
            <person name="Peeters S.H."/>
            <person name="Heuer A."/>
            <person name="Rast P."/>
            <person name="Oberbeckmann S."/>
            <person name="Bunk B."/>
            <person name="Jeske O."/>
            <person name="Meyerdierks A."/>
            <person name="Storesund J.E."/>
            <person name="Kallscheuer N."/>
            <person name="Luecker S."/>
            <person name="Lage O.M."/>
            <person name="Pohl T."/>
            <person name="Merkel B.J."/>
            <person name="Hornburger P."/>
            <person name="Mueller R.-W."/>
            <person name="Bruemmer F."/>
            <person name="Labrenz M."/>
            <person name="Spormann A.M."/>
            <person name="Op den Camp H."/>
            <person name="Overmann J."/>
            <person name="Amann R."/>
            <person name="Jetten M.S.M."/>
            <person name="Mascher T."/>
            <person name="Medema M.H."/>
            <person name="Devos D.P."/>
            <person name="Kaster A.-K."/>
            <person name="Ovreas L."/>
            <person name="Rohde M."/>
            <person name="Galperin M.Y."/>
            <person name="Jogler C."/>
        </authorList>
    </citation>
    <scope>NUCLEOTIDE SEQUENCE [LARGE SCALE GENOMIC DNA]</scope>
    <source>
        <strain evidence="7 8">DSM 8797</strain>
    </source>
</reference>
<dbReference type="CDD" id="cd02966">
    <property type="entry name" value="TlpA_like_family"/>
    <property type="match status" value="1"/>
</dbReference>
<dbReference type="SUPFAM" id="SSF52833">
    <property type="entry name" value="Thioredoxin-like"/>
    <property type="match status" value="1"/>
</dbReference>
<evidence type="ECO:0000313" key="7">
    <source>
        <dbReference type="EMBL" id="QEG16538.1"/>
    </source>
</evidence>
<dbReference type="PROSITE" id="PS51352">
    <property type="entry name" value="THIOREDOXIN_2"/>
    <property type="match status" value="1"/>
</dbReference>
<dbReference type="Gene3D" id="2.60.40.1120">
    <property type="entry name" value="Carboxypeptidase-like, regulatory domain"/>
    <property type="match status" value="2"/>
</dbReference>
<organism evidence="7 8">
    <name type="scientific">Gimesia maris</name>
    <dbReference type="NCBI Taxonomy" id="122"/>
    <lineage>
        <taxon>Bacteria</taxon>
        <taxon>Pseudomonadati</taxon>
        <taxon>Planctomycetota</taxon>
        <taxon>Planctomycetia</taxon>
        <taxon>Planctomycetales</taxon>
        <taxon>Planctomycetaceae</taxon>
        <taxon>Gimesia</taxon>
    </lineage>
</organism>
<feature type="compositionally biased region" description="Basic and acidic residues" evidence="5">
    <location>
        <begin position="14"/>
        <end position="24"/>
    </location>
</feature>
<keyword evidence="8" id="KW-1185">Reference proteome</keyword>
<dbReference type="EMBL" id="CP042910">
    <property type="protein sequence ID" value="QEG16538.1"/>
    <property type="molecule type" value="Genomic_DNA"/>
</dbReference>
<proteinExistence type="predicted"/>
<evidence type="ECO:0000256" key="5">
    <source>
        <dbReference type="SAM" id="MobiDB-lite"/>
    </source>
</evidence>
<sequence length="676" mass="74402">MLLLFLVTGLSDAAQKKEQPEKNQKSPAVSTRPEQHSESKPAAQYFITGTVRDAQTGEPVSDAEIRLFVASEPDVNQREKKGITNDAGQYRIEVPIGNVQLWFPTLKPGYWLLPEECTRALVTTAENPVLVHNIKAQTGPTWNIHWKGKLNEHQLKFLTAHLKDQPIQYRVSLQEVEDDAKRAAWLKGEPVSFQKANASSISNLDQTGRGKLTQVGTSGKTILTLVNMTAELIVESGFNNTRVISLKQIPDTEKTEMIDSSGKKAIVSKATVTLSDGVPLLTFQTEAAKPTGYQRLSGRVVDKAGNPLADVRVGVIEGLKGGGSGETGEETQTTDDGTFSVKLPIYDNQVFQNQQYSVTLTKDGFAGTDSEIVEANKDFAPINFKNLTLQPGHTIPVLVLDEQKQPLPGAILEPVNDYALRRQITRTDATGKAVLKNLPSGVIRLSVRWGTKIKETNLVISKNPSKNREVTIHVNEFVPSSTSMVEKQKPLAVGQQAPEWEIVAWSDGRTRKLSDLRGQVVVLDFWGLRCSGCVASIPAQKRLARKYKEQGVVFLGIHTADGEMSQIKKLLQSEQWTTPTGIDRGTSILDNATGKKYGIQGYPALIVINPEGQITFRSDVNPPGDRGVFMKTLAEASDVKWPPAENATQTEMIEIMNQLQFTLISREIEHVLNAKQ</sequence>
<dbReference type="Proteomes" id="UP000322887">
    <property type="component" value="Chromosome"/>
</dbReference>
<keyword evidence="4" id="KW-0676">Redox-active center</keyword>
<evidence type="ECO:0000259" key="6">
    <source>
        <dbReference type="PROSITE" id="PS51352"/>
    </source>
</evidence>
<comment type="subcellular location">
    <subcellularLocation>
        <location evidence="1">Cell envelope</location>
    </subcellularLocation>
</comment>
<dbReference type="SUPFAM" id="SSF49464">
    <property type="entry name" value="Carboxypeptidase regulatory domain-like"/>
    <property type="match status" value="2"/>
</dbReference>
<dbReference type="Gene3D" id="3.40.30.10">
    <property type="entry name" value="Glutaredoxin"/>
    <property type="match status" value="1"/>
</dbReference>
<dbReference type="Pfam" id="PF00578">
    <property type="entry name" value="AhpC-TSA"/>
    <property type="match status" value="1"/>
</dbReference>
<name>A0ABX5YLD9_9PLAN</name>